<gene>
    <name evidence="1" type="primary">RvY_00289-1</name>
    <name evidence="1" type="synonym">RvY_00289.1</name>
    <name evidence="1" type="ORF">RvY_00289</name>
</gene>
<sequence length="63" mass="6967">MVAAANNPLALHGPSPARWGLILEDENRRGLPHVVKENIWHEKFGIDYDQLPSSQPAAHAAKM</sequence>
<evidence type="ECO:0000313" key="2">
    <source>
        <dbReference type="Proteomes" id="UP000186922"/>
    </source>
</evidence>
<protein>
    <submittedName>
        <fullName evidence="1">Uncharacterized protein</fullName>
    </submittedName>
</protein>
<dbReference type="OrthoDB" id="3553439at2759"/>
<proteinExistence type="predicted"/>
<comment type="caution">
    <text evidence="1">The sequence shown here is derived from an EMBL/GenBank/DDBJ whole genome shotgun (WGS) entry which is preliminary data.</text>
</comment>
<evidence type="ECO:0000313" key="1">
    <source>
        <dbReference type="EMBL" id="GAU87453.1"/>
    </source>
</evidence>
<name>A0A1D1UM76_RAMVA</name>
<accession>A0A1D1UM76</accession>
<reference evidence="1 2" key="1">
    <citation type="journal article" date="2016" name="Nat. Commun.">
        <title>Extremotolerant tardigrade genome and improved radiotolerance of human cultured cells by tardigrade-unique protein.</title>
        <authorList>
            <person name="Hashimoto T."/>
            <person name="Horikawa D.D."/>
            <person name="Saito Y."/>
            <person name="Kuwahara H."/>
            <person name="Kozuka-Hata H."/>
            <person name="Shin-I T."/>
            <person name="Minakuchi Y."/>
            <person name="Ohishi K."/>
            <person name="Motoyama A."/>
            <person name="Aizu T."/>
            <person name="Enomoto A."/>
            <person name="Kondo K."/>
            <person name="Tanaka S."/>
            <person name="Hara Y."/>
            <person name="Koshikawa S."/>
            <person name="Sagara H."/>
            <person name="Miura T."/>
            <person name="Yokobori S."/>
            <person name="Miyagawa K."/>
            <person name="Suzuki Y."/>
            <person name="Kubo T."/>
            <person name="Oyama M."/>
            <person name="Kohara Y."/>
            <person name="Fujiyama A."/>
            <person name="Arakawa K."/>
            <person name="Katayama T."/>
            <person name="Toyoda A."/>
            <person name="Kunieda T."/>
        </authorList>
    </citation>
    <scope>NUCLEOTIDE SEQUENCE [LARGE SCALE GENOMIC DNA]</scope>
    <source>
        <strain evidence="1 2">YOKOZUNA-1</strain>
    </source>
</reference>
<dbReference type="Proteomes" id="UP000186922">
    <property type="component" value="Unassembled WGS sequence"/>
</dbReference>
<organism evidence="1 2">
    <name type="scientific">Ramazzottius varieornatus</name>
    <name type="common">Water bear</name>
    <name type="synonym">Tardigrade</name>
    <dbReference type="NCBI Taxonomy" id="947166"/>
    <lineage>
        <taxon>Eukaryota</taxon>
        <taxon>Metazoa</taxon>
        <taxon>Ecdysozoa</taxon>
        <taxon>Tardigrada</taxon>
        <taxon>Eutardigrada</taxon>
        <taxon>Parachela</taxon>
        <taxon>Hypsibioidea</taxon>
        <taxon>Ramazzottiidae</taxon>
        <taxon>Ramazzottius</taxon>
    </lineage>
</organism>
<dbReference type="EMBL" id="BDGG01000001">
    <property type="protein sequence ID" value="GAU87453.1"/>
    <property type="molecule type" value="Genomic_DNA"/>
</dbReference>
<dbReference type="AlphaFoldDB" id="A0A1D1UM76"/>
<keyword evidence="2" id="KW-1185">Reference proteome</keyword>